<sequence>MPKLQNTICTRARVAPAETAGGWGDTPVALWITEKQKYSPLPLRAAGRGPTAEWISGHVPNEHVIFLLQFPFLMCRVIQTSEETSQNTARLAGRLQIRQAIILETITSREYLTSN</sequence>
<dbReference type="Proteomes" id="UP001331515">
    <property type="component" value="Unassembled WGS sequence"/>
</dbReference>
<reference evidence="1 2" key="1">
    <citation type="journal article" date="2023" name="Mol. Biol. Evol.">
        <title>Genomics of Secondarily Temperate Adaptation in the Only Non-Antarctic Icefish.</title>
        <authorList>
            <person name="Rivera-Colon A.G."/>
            <person name="Rayamajhi N."/>
            <person name="Minhas B.F."/>
            <person name="Madrigal G."/>
            <person name="Bilyk K.T."/>
            <person name="Yoon V."/>
            <person name="Hune M."/>
            <person name="Gregory S."/>
            <person name="Cheng C.H.C."/>
            <person name="Catchen J.M."/>
        </authorList>
    </citation>
    <scope>NUCLEOTIDE SEQUENCE [LARGE SCALE GENOMIC DNA]</scope>
    <source>
        <tissue evidence="1">White muscle</tissue>
    </source>
</reference>
<accession>A0AAN8E1H6</accession>
<dbReference type="EMBL" id="JAURVH010001515">
    <property type="protein sequence ID" value="KAK5932930.1"/>
    <property type="molecule type" value="Genomic_DNA"/>
</dbReference>
<name>A0AAN8E1H6_CHAGU</name>
<evidence type="ECO:0000313" key="2">
    <source>
        <dbReference type="Proteomes" id="UP001331515"/>
    </source>
</evidence>
<evidence type="ECO:0000313" key="1">
    <source>
        <dbReference type="EMBL" id="KAK5932930.1"/>
    </source>
</evidence>
<organism evidence="1 2">
    <name type="scientific">Champsocephalus gunnari</name>
    <name type="common">Mackerel icefish</name>
    <dbReference type="NCBI Taxonomy" id="52237"/>
    <lineage>
        <taxon>Eukaryota</taxon>
        <taxon>Metazoa</taxon>
        <taxon>Chordata</taxon>
        <taxon>Craniata</taxon>
        <taxon>Vertebrata</taxon>
        <taxon>Euteleostomi</taxon>
        <taxon>Actinopterygii</taxon>
        <taxon>Neopterygii</taxon>
        <taxon>Teleostei</taxon>
        <taxon>Neoteleostei</taxon>
        <taxon>Acanthomorphata</taxon>
        <taxon>Eupercaria</taxon>
        <taxon>Perciformes</taxon>
        <taxon>Notothenioidei</taxon>
        <taxon>Channichthyidae</taxon>
        <taxon>Champsocephalus</taxon>
    </lineage>
</organism>
<gene>
    <name evidence="1" type="ORF">CgunFtcFv8_004599</name>
</gene>
<protein>
    <submittedName>
        <fullName evidence="1">Uncharacterized protein</fullName>
    </submittedName>
</protein>
<dbReference type="AlphaFoldDB" id="A0AAN8E1H6"/>
<comment type="caution">
    <text evidence="1">The sequence shown here is derived from an EMBL/GenBank/DDBJ whole genome shotgun (WGS) entry which is preliminary data.</text>
</comment>
<proteinExistence type="predicted"/>
<keyword evidence="2" id="KW-1185">Reference proteome</keyword>